<dbReference type="Gene3D" id="3.40.1790.10">
    <property type="entry name" value="Indigoidine synthase domain"/>
    <property type="match status" value="1"/>
</dbReference>
<dbReference type="Gene3D" id="3.40.1190.20">
    <property type="match status" value="1"/>
</dbReference>
<evidence type="ECO:0000313" key="8">
    <source>
        <dbReference type="Proteomes" id="UP000094285"/>
    </source>
</evidence>
<dbReference type="InterPro" id="IPR007342">
    <property type="entry name" value="PsuG"/>
</dbReference>
<gene>
    <name evidence="7" type="ORF">CANTADRAFT_25155</name>
</gene>
<dbReference type="STRING" id="984487.A0A1E4SMU2"/>
<dbReference type="GO" id="GO:0005737">
    <property type="term" value="C:cytoplasm"/>
    <property type="evidence" value="ECO:0007669"/>
    <property type="project" value="TreeGrafter"/>
</dbReference>
<keyword evidence="5" id="KW-0326">Glycosidase</keyword>
<dbReference type="GO" id="GO:0004730">
    <property type="term" value="F:pseudouridylate synthase activity"/>
    <property type="evidence" value="ECO:0007669"/>
    <property type="project" value="InterPro"/>
</dbReference>
<evidence type="ECO:0000256" key="5">
    <source>
        <dbReference type="ARBA" id="ARBA00023295"/>
    </source>
</evidence>
<dbReference type="InterPro" id="IPR011611">
    <property type="entry name" value="PfkB_dom"/>
</dbReference>
<evidence type="ECO:0000256" key="1">
    <source>
        <dbReference type="ARBA" id="ARBA00022723"/>
    </source>
</evidence>
<dbReference type="OrthoDB" id="198885at2759"/>
<evidence type="ECO:0000259" key="6">
    <source>
        <dbReference type="Pfam" id="PF00294"/>
    </source>
</evidence>
<sequence>MAQDVEKVIRDNGAIPATCAFIDGVPYVGLQPEQLAMLAEVSTQGHINKVSRRDIGYTMANKLNGGTTIALTMILSHMAGIQVFSTGGLGGVHKEAHLTFDVSADLTELGRTPVTVVCSGPKAILDIGLTMEFLETQGVFVGTYNDNGRPNVEVPGFYCRESGVKSAYSFDSFDQVAGIVHNHNNVMGLTSGSVICVPPPEDIALSSSFINGIIDGALKEAKLVGVSGKEVTPFLLSKIAKDTHGKSVECNIKFVLNNAKAAAKIAKGLLECDVQGTPVMSTHVLPPALGQLDASVPGQAATSRAADAAHTVVVGSIALDTISTVGAKTKMGDSNPGSVESSVGGVGYNISLACHYASMAALESSSCRLVSMVGDDFSGKSIVSLLDSQNIDSSGIKVAPGQSTAQYSSTHSSDGELIVACADMAIIEQDFAAHIIEQLDRANPQNVVMDCNLAPAVANKVLHHIYKNHNHANVIIEPTSHAKASRISQLNTGVFPNNVLHLATPTAAEVESMYAGFSEQGKFDDFDQWFPLLDALGIDGTFREKLNALSNKKDHHVLKSLLSQGTLQQAFQLLPFVPNLYVKLGANGLLTLSISTNVNDYKSIPTTSLYRPTFMLKSEGRVLEGGSTMGVIIQHFPIPAENQNLAIKNVTGAGDSMLGFLVSRLLGRDDANWLQPELQSVEQEWGKWEALYKAQLASGLSLESSTAISEEIRFLK</sequence>
<evidence type="ECO:0000256" key="3">
    <source>
        <dbReference type="ARBA" id="ARBA00023211"/>
    </source>
</evidence>
<proteinExistence type="predicted"/>
<evidence type="ECO:0000256" key="2">
    <source>
        <dbReference type="ARBA" id="ARBA00022801"/>
    </source>
</evidence>
<dbReference type="PANTHER" id="PTHR42909">
    <property type="entry name" value="ZGC:136858"/>
    <property type="match status" value="1"/>
</dbReference>
<reference evidence="8" key="1">
    <citation type="submission" date="2016-05" db="EMBL/GenBank/DDBJ databases">
        <title>Comparative genomics of biotechnologically important yeasts.</title>
        <authorList>
            <consortium name="DOE Joint Genome Institute"/>
            <person name="Riley R."/>
            <person name="Haridas S."/>
            <person name="Wolfe K.H."/>
            <person name="Lopes M.R."/>
            <person name="Hittinger C.T."/>
            <person name="Goker M."/>
            <person name="Salamov A."/>
            <person name="Wisecaver J."/>
            <person name="Long T.M."/>
            <person name="Aerts A.L."/>
            <person name="Barry K."/>
            <person name="Choi C."/>
            <person name="Clum A."/>
            <person name="Coughlan A.Y."/>
            <person name="Deshpande S."/>
            <person name="Douglass A.P."/>
            <person name="Hanson S.J."/>
            <person name="Klenk H.-P."/>
            <person name="Labutti K."/>
            <person name="Lapidus A."/>
            <person name="Lindquist E."/>
            <person name="Lipzen A."/>
            <person name="Meier-Kolthoff J.P."/>
            <person name="Ohm R.A."/>
            <person name="Otillar R.P."/>
            <person name="Pangilinan J."/>
            <person name="Peng Y."/>
            <person name="Rokas A."/>
            <person name="Rosa C.A."/>
            <person name="Scheuner C."/>
            <person name="Sibirny A.A."/>
            <person name="Slot J.C."/>
            <person name="Stielow J.B."/>
            <person name="Sun H."/>
            <person name="Kurtzman C.P."/>
            <person name="Blackwell M."/>
            <person name="Grigoriev I.V."/>
            <person name="Jeffries T.W."/>
        </authorList>
    </citation>
    <scope>NUCLEOTIDE SEQUENCE [LARGE SCALE GENOMIC DNA]</scope>
    <source>
        <strain evidence="8">NRRL Y-17324</strain>
    </source>
</reference>
<organism evidence="7 8">
    <name type="scientific">Suhomyces tanzawaensis NRRL Y-17324</name>
    <dbReference type="NCBI Taxonomy" id="984487"/>
    <lineage>
        <taxon>Eukaryota</taxon>
        <taxon>Fungi</taxon>
        <taxon>Dikarya</taxon>
        <taxon>Ascomycota</taxon>
        <taxon>Saccharomycotina</taxon>
        <taxon>Pichiomycetes</taxon>
        <taxon>Debaryomycetaceae</taxon>
        <taxon>Suhomyces</taxon>
    </lineage>
</organism>
<dbReference type="EMBL" id="KV453910">
    <property type="protein sequence ID" value="ODV80737.1"/>
    <property type="molecule type" value="Genomic_DNA"/>
</dbReference>
<accession>A0A1E4SMU2</accession>
<feature type="domain" description="Carbohydrate kinase PfkB" evidence="6">
    <location>
        <begin position="310"/>
        <end position="497"/>
    </location>
</feature>
<evidence type="ECO:0000256" key="4">
    <source>
        <dbReference type="ARBA" id="ARBA00023239"/>
    </source>
</evidence>
<dbReference type="SUPFAM" id="SSF53613">
    <property type="entry name" value="Ribokinase-like"/>
    <property type="match status" value="1"/>
</dbReference>
<keyword evidence="3" id="KW-0464">Manganese</keyword>
<keyword evidence="2" id="KW-0378">Hydrolase</keyword>
<evidence type="ECO:0000313" key="7">
    <source>
        <dbReference type="EMBL" id="ODV80737.1"/>
    </source>
</evidence>
<keyword evidence="1" id="KW-0479">Metal-binding</keyword>
<keyword evidence="4" id="KW-0456">Lyase</keyword>
<dbReference type="Pfam" id="PF04227">
    <property type="entry name" value="Indigoidine_A"/>
    <property type="match status" value="1"/>
</dbReference>
<dbReference type="GO" id="GO:0016798">
    <property type="term" value="F:hydrolase activity, acting on glycosyl bonds"/>
    <property type="evidence" value="ECO:0007669"/>
    <property type="project" value="UniProtKB-KW"/>
</dbReference>
<dbReference type="PANTHER" id="PTHR42909:SF1">
    <property type="entry name" value="CARBOHYDRATE KINASE PFKB DOMAIN-CONTAINING PROTEIN"/>
    <property type="match status" value="1"/>
</dbReference>
<name>A0A1E4SMU2_9ASCO</name>
<dbReference type="Pfam" id="PF00294">
    <property type="entry name" value="PfkB"/>
    <property type="match status" value="1"/>
</dbReference>
<dbReference type="Proteomes" id="UP000094285">
    <property type="component" value="Unassembled WGS sequence"/>
</dbReference>
<dbReference type="GO" id="GO:0046872">
    <property type="term" value="F:metal ion binding"/>
    <property type="evidence" value="ECO:0007669"/>
    <property type="project" value="UniProtKB-KW"/>
</dbReference>
<dbReference type="InterPro" id="IPR029056">
    <property type="entry name" value="Ribokinase-like"/>
</dbReference>
<keyword evidence="8" id="KW-1185">Reference proteome</keyword>
<dbReference type="GeneID" id="30981476"/>
<dbReference type="InterPro" id="IPR022830">
    <property type="entry name" value="Indigdn_synthA-like"/>
</dbReference>
<dbReference type="SUPFAM" id="SSF110581">
    <property type="entry name" value="Indigoidine synthase A-like"/>
    <property type="match status" value="1"/>
</dbReference>
<dbReference type="AlphaFoldDB" id="A0A1E4SMU2"/>
<dbReference type="RefSeq" id="XP_020065859.1">
    <property type="nucleotide sequence ID" value="XM_020207339.1"/>
</dbReference>
<protein>
    <recommendedName>
        <fullName evidence="6">Carbohydrate kinase PfkB domain-containing protein</fullName>
    </recommendedName>
</protein>